<evidence type="ECO:0000256" key="14">
    <source>
        <dbReference type="RuleBase" id="RU003658"/>
    </source>
</evidence>
<dbReference type="PANTHER" id="PTHR43090">
    <property type="entry name" value="1-(5-PHOSPHORIBOSYL)-5-[(5-PHOSPHORIBOSYLAMINO)METHYLIDENEAMINO] IMIDAZOLE-4-CARBOXAMIDE ISOMERASE"/>
    <property type="match status" value="1"/>
</dbReference>
<evidence type="ECO:0000256" key="9">
    <source>
        <dbReference type="ARBA" id="ARBA00023102"/>
    </source>
</evidence>
<dbReference type="InterPro" id="IPR023016">
    <property type="entry name" value="HisA/PriA"/>
</dbReference>
<dbReference type="InterPro" id="IPR006063">
    <property type="entry name" value="HisA_bact_arch"/>
</dbReference>
<dbReference type="Proteomes" id="UP000007488">
    <property type="component" value="Chromosome"/>
</dbReference>
<dbReference type="CDD" id="cd04732">
    <property type="entry name" value="HisA"/>
    <property type="match status" value="1"/>
</dbReference>
<evidence type="ECO:0000256" key="11">
    <source>
        <dbReference type="ARBA" id="ARBA00030547"/>
    </source>
</evidence>
<keyword evidence="10 12" id="KW-0413">Isomerase</keyword>
<evidence type="ECO:0000256" key="13">
    <source>
        <dbReference type="RuleBase" id="RU003657"/>
    </source>
</evidence>
<dbReference type="KEGG" id="sgy:Sgly_0715"/>
<comment type="similarity">
    <text evidence="4 12 13">Belongs to the HisA/HisF family.</text>
</comment>
<sequence length="249" mass="26129">MNIYPAIDLKEGKVVRLLQGMMDKATVYSDDPVRQAQSFVRDGARFLHVVDLDGAFSGRPENDKMIRAIVNSVPLKVQVGGGIRTSGRIEELLSLGVSRVILGTAAARNPEFAAEAVKQYGADQVIVGLDARNGKVAVQGWAESTELNAEEFALRLHDSGVSTVVYTDIAKDGMLAGPNLPASVKLAESSGLQVIVSGGVSSLADIRAIKAEADKGRGIDGAIVGKAIYDGALALKDVLAVTRGEEDAG</sequence>
<dbReference type="AlphaFoldDB" id="F0T0L2"/>
<dbReference type="UniPathway" id="UPA00031">
    <property type="reaction ID" value="UER00009"/>
</dbReference>
<dbReference type="NCBIfam" id="TIGR00007">
    <property type="entry name" value="1-(5-phosphoribosyl)-5-[(5-phosphoribosylamino)methylideneamino]imidazole-4-carboxamide isomerase"/>
    <property type="match status" value="1"/>
</dbReference>
<evidence type="ECO:0000256" key="8">
    <source>
        <dbReference type="ARBA" id="ARBA00022605"/>
    </source>
</evidence>
<comment type="subcellular location">
    <subcellularLocation>
        <location evidence="2 12 14">Cytoplasm</location>
    </subcellularLocation>
</comment>
<evidence type="ECO:0000256" key="4">
    <source>
        <dbReference type="ARBA" id="ARBA00009667"/>
    </source>
</evidence>
<keyword evidence="8 12" id="KW-0028">Amino-acid biosynthesis</keyword>
<evidence type="ECO:0000256" key="7">
    <source>
        <dbReference type="ARBA" id="ARBA00022490"/>
    </source>
</evidence>
<name>F0T0L2_SYNGF</name>
<dbReference type="Gene3D" id="3.20.20.70">
    <property type="entry name" value="Aldolase class I"/>
    <property type="match status" value="1"/>
</dbReference>
<reference evidence="15 16" key="1">
    <citation type="journal article" date="2011" name="Stand. Genomic Sci.">
        <title>Complete genome sequence of Syntrophobotulus glycolicus type strain (FlGlyR).</title>
        <authorList>
            <person name="Han C."/>
            <person name="Mwirichia R."/>
            <person name="Chertkov O."/>
            <person name="Held B."/>
            <person name="Lapidus A."/>
            <person name="Nolan M."/>
            <person name="Lucas S."/>
            <person name="Hammon N."/>
            <person name="Deshpande S."/>
            <person name="Cheng J.F."/>
            <person name="Tapia R."/>
            <person name="Goodwin L."/>
            <person name="Pitluck S."/>
            <person name="Huntemann M."/>
            <person name="Liolios K."/>
            <person name="Ivanova N."/>
            <person name="Pagani I."/>
            <person name="Mavromatis K."/>
            <person name="Ovchinikova G."/>
            <person name="Pati A."/>
            <person name="Chen A."/>
            <person name="Palaniappan K."/>
            <person name="Land M."/>
            <person name="Hauser L."/>
            <person name="Brambilla E.M."/>
            <person name="Rohde M."/>
            <person name="Spring S."/>
            <person name="Sikorski J."/>
            <person name="Goker M."/>
            <person name="Woyke T."/>
            <person name="Bristow J."/>
            <person name="Eisen J.A."/>
            <person name="Markowitz V."/>
            <person name="Hugenholtz P."/>
            <person name="Kyrpides N.C."/>
            <person name="Klenk H.P."/>
            <person name="Detter J.C."/>
        </authorList>
    </citation>
    <scope>NUCLEOTIDE SEQUENCE [LARGE SCALE GENOMIC DNA]</scope>
    <source>
        <strain evidence="16">DSM 8271 / FlGlyR</strain>
    </source>
</reference>
<evidence type="ECO:0000256" key="3">
    <source>
        <dbReference type="ARBA" id="ARBA00005133"/>
    </source>
</evidence>
<dbReference type="InterPro" id="IPR011060">
    <property type="entry name" value="RibuloseP-bd_barrel"/>
</dbReference>
<comment type="catalytic activity">
    <reaction evidence="1 12 14">
        <text>1-(5-phospho-beta-D-ribosyl)-5-[(5-phospho-beta-D-ribosylamino)methylideneamino]imidazole-4-carboxamide = 5-[(5-phospho-1-deoxy-D-ribulos-1-ylimino)methylamino]-1-(5-phospho-beta-D-ribosyl)imidazole-4-carboxamide</text>
        <dbReference type="Rhea" id="RHEA:15469"/>
        <dbReference type="ChEBI" id="CHEBI:58435"/>
        <dbReference type="ChEBI" id="CHEBI:58525"/>
        <dbReference type="EC" id="5.3.1.16"/>
    </reaction>
</comment>
<keyword evidence="16" id="KW-1185">Reference proteome</keyword>
<protein>
    <recommendedName>
        <fullName evidence="6 12">1-(5-phosphoribosyl)-5-[(5-phosphoribosylamino)methylideneamino] imidazole-4-carboxamide isomerase</fullName>
        <ecNumber evidence="5 12">5.3.1.16</ecNumber>
    </recommendedName>
    <alternativeName>
        <fullName evidence="11 12">Phosphoribosylformimino-5-aminoimidazole carboxamide ribotide isomerase</fullName>
    </alternativeName>
</protein>
<dbReference type="HAMAP" id="MF_01014">
    <property type="entry name" value="HisA"/>
    <property type="match status" value="1"/>
</dbReference>
<dbReference type="GO" id="GO:0003949">
    <property type="term" value="F:1-(5-phosphoribosyl)-5-[(5-phosphoribosylamino)methylideneamino]imidazole-4-carboxamide isomerase activity"/>
    <property type="evidence" value="ECO:0007669"/>
    <property type="project" value="UniProtKB-UniRule"/>
</dbReference>
<dbReference type="InterPro" id="IPR044524">
    <property type="entry name" value="Isoase_HisA-like"/>
</dbReference>
<dbReference type="GO" id="GO:0000162">
    <property type="term" value="P:L-tryptophan biosynthetic process"/>
    <property type="evidence" value="ECO:0007669"/>
    <property type="project" value="TreeGrafter"/>
</dbReference>
<dbReference type="eggNOG" id="COG0106">
    <property type="taxonomic scope" value="Bacteria"/>
</dbReference>
<dbReference type="EC" id="5.3.1.16" evidence="5 12"/>
<evidence type="ECO:0000256" key="12">
    <source>
        <dbReference type="HAMAP-Rule" id="MF_01014"/>
    </source>
</evidence>
<gene>
    <name evidence="12" type="primary">hisA</name>
    <name evidence="15" type="ordered locus">Sgly_0715</name>
</gene>
<dbReference type="STRING" id="645991.Sgly_0715"/>
<evidence type="ECO:0000313" key="16">
    <source>
        <dbReference type="Proteomes" id="UP000007488"/>
    </source>
</evidence>
<dbReference type="SUPFAM" id="SSF51366">
    <property type="entry name" value="Ribulose-phoshate binding barrel"/>
    <property type="match status" value="1"/>
</dbReference>
<proteinExistence type="inferred from homology"/>
<keyword evidence="9 12" id="KW-0368">Histidine biosynthesis</keyword>
<dbReference type="EMBL" id="CP002547">
    <property type="protein sequence ID" value="ADY55077.1"/>
    <property type="molecule type" value="Genomic_DNA"/>
</dbReference>
<feature type="active site" description="Proton acceptor" evidence="12">
    <location>
        <position position="8"/>
    </location>
</feature>
<dbReference type="FunFam" id="3.20.20.70:FF:000009">
    <property type="entry name" value="1-(5-phosphoribosyl)-5-[(5-phosphoribosylamino)methylideneamino] imidazole-4-carboxamide isomerase"/>
    <property type="match status" value="1"/>
</dbReference>
<dbReference type="GO" id="GO:0000105">
    <property type="term" value="P:L-histidine biosynthetic process"/>
    <property type="evidence" value="ECO:0007669"/>
    <property type="project" value="UniProtKB-UniRule"/>
</dbReference>
<dbReference type="OrthoDB" id="9807749at2"/>
<evidence type="ECO:0000256" key="10">
    <source>
        <dbReference type="ARBA" id="ARBA00023235"/>
    </source>
</evidence>
<organism evidence="15 16">
    <name type="scientific">Syntrophobotulus glycolicus (strain DSM 8271 / FlGlyR)</name>
    <dbReference type="NCBI Taxonomy" id="645991"/>
    <lineage>
        <taxon>Bacteria</taxon>
        <taxon>Bacillati</taxon>
        <taxon>Bacillota</taxon>
        <taxon>Clostridia</taxon>
        <taxon>Eubacteriales</taxon>
        <taxon>Desulfitobacteriaceae</taxon>
        <taxon>Syntrophobotulus</taxon>
    </lineage>
</organism>
<feature type="active site" description="Proton donor" evidence="12">
    <location>
        <position position="130"/>
    </location>
</feature>
<dbReference type="RefSeq" id="WP_013623948.1">
    <property type="nucleotide sequence ID" value="NC_015172.1"/>
</dbReference>
<reference evidence="16" key="2">
    <citation type="submission" date="2011-02" db="EMBL/GenBank/DDBJ databases">
        <title>The complete genome of Syntrophobotulus glycolicus DSM 8271.</title>
        <authorList>
            <person name="Lucas S."/>
            <person name="Copeland A."/>
            <person name="Lapidus A."/>
            <person name="Bruce D."/>
            <person name="Goodwin L."/>
            <person name="Pitluck S."/>
            <person name="Kyrpides N."/>
            <person name="Mavromatis K."/>
            <person name="Pagani I."/>
            <person name="Ivanova N."/>
            <person name="Mikhailova N."/>
            <person name="Chertkov O."/>
            <person name="Held B."/>
            <person name="Detter J.C."/>
            <person name="Tapia R."/>
            <person name="Han C."/>
            <person name="Land M."/>
            <person name="Hauser L."/>
            <person name="Markowitz V."/>
            <person name="Cheng J.-F."/>
            <person name="Hugenholtz P."/>
            <person name="Woyke T."/>
            <person name="Wu D."/>
            <person name="Spring S."/>
            <person name="Schroeder M."/>
            <person name="Brambilla E."/>
            <person name="Klenk H.-P."/>
            <person name="Eisen J.A."/>
        </authorList>
    </citation>
    <scope>NUCLEOTIDE SEQUENCE [LARGE SCALE GENOMIC DNA]</scope>
    <source>
        <strain evidence="16">DSM 8271 / FlGlyR</strain>
    </source>
</reference>
<evidence type="ECO:0000313" key="15">
    <source>
        <dbReference type="EMBL" id="ADY55077.1"/>
    </source>
</evidence>
<dbReference type="InterPro" id="IPR006062">
    <property type="entry name" value="His_biosynth"/>
</dbReference>
<accession>F0T0L2</accession>
<dbReference type="PANTHER" id="PTHR43090:SF2">
    <property type="entry name" value="1-(5-PHOSPHORIBOSYL)-5-[(5-PHOSPHORIBOSYLAMINO)METHYLIDENEAMINO] IMIDAZOLE-4-CARBOXAMIDE ISOMERASE"/>
    <property type="match status" value="1"/>
</dbReference>
<dbReference type="GO" id="GO:0005737">
    <property type="term" value="C:cytoplasm"/>
    <property type="evidence" value="ECO:0007669"/>
    <property type="project" value="UniProtKB-SubCell"/>
</dbReference>
<keyword evidence="7 12" id="KW-0963">Cytoplasm</keyword>
<evidence type="ECO:0000256" key="5">
    <source>
        <dbReference type="ARBA" id="ARBA00012550"/>
    </source>
</evidence>
<evidence type="ECO:0000256" key="2">
    <source>
        <dbReference type="ARBA" id="ARBA00004496"/>
    </source>
</evidence>
<dbReference type="InterPro" id="IPR013785">
    <property type="entry name" value="Aldolase_TIM"/>
</dbReference>
<dbReference type="Pfam" id="PF00977">
    <property type="entry name" value="His_biosynth"/>
    <property type="match status" value="1"/>
</dbReference>
<evidence type="ECO:0000256" key="6">
    <source>
        <dbReference type="ARBA" id="ARBA00018464"/>
    </source>
</evidence>
<evidence type="ECO:0000256" key="1">
    <source>
        <dbReference type="ARBA" id="ARBA00000901"/>
    </source>
</evidence>
<dbReference type="HOGENOM" id="CLU_048577_1_1_9"/>
<comment type="pathway">
    <text evidence="3 12 14">Amino-acid biosynthesis; L-histidine biosynthesis; L-histidine from 5-phospho-alpha-D-ribose 1-diphosphate: step 4/9.</text>
</comment>